<accession>A0A6P3XHV5</accession>
<name>A0A6P3XHV5_DINQU</name>
<dbReference type="KEGG" id="dqu:106745980"/>
<keyword evidence="1" id="KW-1185">Reference proteome</keyword>
<gene>
    <name evidence="2" type="primary">LOC106745980</name>
</gene>
<proteinExistence type="predicted"/>
<evidence type="ECO:0000313" key="2">
    <source>
        <dbReference type="RefSeq" id="XP_014477549.1"/>
    </source>
</evidence>
<dbReference type="Proteomes" id="UP000515204">
    <property type="component" value="Unplaced"/>
</dbReference>
<evidence type="ECO:0000313" key="1">
    <source>
        <dbReference type="Proteomes" id="UP000515204"/>
    </source>
</evidence>
<reference evidence="2" key="1">
    <citation type="submission" date="2025-08" db="UniProtKB">
        <authorList>
            <consortium name="RefSeq"/>
        </authorList>
    </citation>
    <scope>IDENTIFICATION</scope>
</reference>
<dbReference type="OrthoDB" id="5841748at2759"/>
<feature type="non-terminal residue" evidence="2">
    <location>
        <position position="1"/>
    </location>
</feature>
<dbReference type="GeneID" id="106745980"/>
<organism evidence="1 2">
    <name type="scientific">Dinoponera quadriceps</name>
    <name type="common">South American ant</name>
    <dbReference type="NCBI Taxonomy" id="609295"/>
    <lineage>
        <taxon>Eukaryota</taxon>
        <taxon>Metazoa</taxon>
        <taxon>Ecdysozoa</taxon>
        <taxon>Arthropoda</taxon>
        <taxon>Hexapoda</taxon>
        <taxon>Insecta</taxon>
        <taxon>Pterygota</taxon>
        <taxon>Neoptera</taxon>
        <taxon>Endopterygota</taxon>
        <taxon>Hymenoptera</taxon>
        <taxon>Apocrita</taxon>
        <taxon>Aculeata</taxon>
        <taxon>Formicoidea</taxon>
        <taxon>Formicidae</taxon>
        <taxon>Ponerinae</taxon>
        <taxon>Ponerini</taxon>
        <taxon>Dinoponera</taxon>
    </lineage>
</organism>
<sequence>LQTESNLTQDQILHDSSSLSWLRGVTVAQMVIQTVWRLSESIIIKWEPKYFNETVNRILESIDTGKLQDALEKLRRTLNILLAAVKDLNIKIDATEYTYTKTLHVRIWNDLLLDLDRTLLCPDESFRSKTDLTTFRKLSLVSTNNTLSYLNNMIKYYEDAVQVLQEK</sequence>
<dbReference type="RefSeq" id="XP_014477549.1">
    <property type="nucleotide sequence ID" value="XM_014622063.1"/>
</dbReference>
<dbReference type="AlphaFoldDB" id="A0A6P3XHV5"/>
<protein>
    <submittedName>
        <fullName evidence="2">Uncharacterized protein LOC106745980</fullName>
    </submittedName>
</protein>